<dbReference type="EMBL" id="LAZR01022086">
    <property type="protein sequence ID" value="KKL83085.1"/>
    <property type="molecule type" value="Genomic_DNA"/>
</dbReference>
<dbReference type="AlphaFoldDB" id="A0A0F9HN06"/>
<comment type="caution">
    <text evidence="1">The sequence shown here is derived from an EMBL/GenBank/DDBJ whole genome shotgun (WGS) entry which is preliminary data.</text>
</comment>
<feature type="non-terminal residue" evidence="1">
    <location>
        <position position="1"/>
    </location>
</feature>
<sequence>EASVVEFEDGELMSIFTDRDFERFVEKSKA</sequence>
<name>A0A0F9HN06_9ZZZZ</name>
<protein>
    <submittedName>
        <fullName evidence="1">Uncharacterized protein</fullName>
    </submittedName>
</protein>
<accession>A0A0F9HN06</accession>
<gene>
    <name evidence="1" type="ORF">LCGC14_1978230</name>
</gene>
<reference evidence="1" key="1">
    <citation type="journal article" date="2015" name="Nature">
        <title>Complex archaea that bridge the gap between prokaryotes and eukaryotes.</title>
        <authorList>
            <person name="Spang A."/>
            <person name="Saw J.H."/>
            <person name="Jorgensen S.L."/>
            <person name="Zaremba-Niedzwiedzka K."/>
            <person name="Martijn J."/>
            <person name="Lind A.E."/>
            <person name="van Eijk R."/>
            <person name="Schleper C."/>
            <person name="Guy L."/>
            <person name="Ettema T.J."/>
        </authorList>
    </citation>
    <scope>NUCLEOTIDE SEQUENCE</scope>
</reference>
<evidence type="ECO:0000313" key="1">
    <source>
        <dbReference type="EMBL" id="KKL83085.1"/>
    </source>
</evidence>
<proteinExistence type="predicted"/>
<organism evidence="1">
    <name type="scientific">marine sediment metagenome</name>
    <dbReference type="NCBI Taxonomy" id="412755"/>
    <lineage>
        <taxon>unclassified sequences</taxon>
        <taxon>metagenomes</taxon>
        <taxon>ecological metagenomes</taxon>
    </lineage>
</organism>